<evidence type="ECO:0000313" key="1">
    <source>
        <dbReference type="EMBL" id="MBO1883542.1"/>
    </source>
</evidence>
<gene>
    <name evidence="1" type="ORF">J4N46_03645</name>
</gene>
<keyword evidence="2" id="KW-1185">Reference proteome</keyword>
<organism evidence="1 2">
    <name type="scientific">Capnocytophaga bilenii</name>
    <dbReference type="NCBI Taxonomy" id="2819369"/>
    <lineage>
        <taxon>Bacteria</taxon>
        <taxon>Pseudomonadati</taxon>
        <taxon>Bacteroidota</taxon>
        <taxon>Flavobacteriia</taxon>
        <taxon>Flavobacteriales</taxon>
        <taxon>Flavobacteriaceae</taxon>
        <taxon>Capnocytophaga</taxon>
    </lineage>
</organism>
<proteinExistence type="predicted"/>
<dbReference type="RefSeq" id="WP_208058195.1">
    <property type="nucleotide sequence ID" value="NZ_JAGDYP010000002.1"/>
</dbReference>
<comment type="caution">
    <text evidence="1">The sequence shown here is derived from an EMBL/GenBank/DDBJ whole genome shotgun (WGS) entry which is preliminary data.</text>
</comment>
<dbReference type="EMBL" id="JAGDYP010000002">
    <property type="protein sequence ID" value="MBO1883542.1"/>
    <property type="molecule type" value="Genomic_DNA"/>
</dbReference>
<reference evidence="1 2" key="1">
    <citation type="submission" date="2021-03" db="EMBL/GenBank/DDBJ databases">
        <title>Isolation and description of Capnocytophaga bilenii sp. nov., a novel Capnocytophaga species, isolated from a gingivitis subject.</title>
        <authorList>
            <person name="Antezack A."/>
            <person name="Monnet-Corti V."/>
            <person name="La Scola B."/>
        </authorList>
    </citation>
    <scope>NUCLEOTIDE SEQUENCE [LARGE SCALE GENOMIC DNA]</scope>
    <source>
        <strain evidence="1 2">Marseille-Q4570</strain>
    </source>
</reference>
<protein>
    <recommendedName>
        <fullName evidence="3">Restriction endonuclease</fullName>
    </recommendedName>
</protein>
<sequence length="229" mass="27303">MTFYNKTVKNHIEEFLKQEKNFFHNERDFQMHLASFLKDKNYYDNIFLEYSLPASILYLNTMDDSSKVETDIRIDIVVEKDGSFYPIELKYKTKLVEKNKGFLERFGKKIEGIEFLKNQAAQNIGRYSFWKDVERLEVVKKYFTPNIVAGFCIFMTNDQSYTNTPRGASKTFTMEEDIKHKGKLDWVGEVAESTKRRLSAIWLDNEYTIKKWDKVKNKDIEFYYTIVEV</sequence>
<accession>A0ABS3PWD4</accession>
<name>A0ABS3PWD4_9FLAO</name>
<evidence type="ECO:0008006" key="3">
    <source>
        <dbReference type="Google" id="ProtNLM"/>
    </source>
</evidence>
<dbReference type="Proteomes" id="UP000681610">
    <property type="component" value="Unassembled WGS sequence"/>
</dbReference>
<evidence type="ECO:0000313" key="2">
    <source>
        <dbReference type="Proteomes" id="UP000681610"/>
    </source>
</evidence>